<sequence length="475" mass="51212">MTVSLRDFRDELGGLILEPGAAEDAIPVWPTSDNADKIDLPGLPERAKAWLRTIDWKARGGNTALLPGEERLDGAVVGLGREENAPFRALTPGILPTTVPAGTYRFAAPPPNPELAAVAWALGAYEFTAFRTTAEAKRAPRRLVLPEGVDRERVLNIASAVWLGRELINYPANELGPGELESTARGLANEFGADIHVIEGSRLEAENFPMIYAVGRASDRAPRLIDLTWGDKSAPKVTIVGKGICFDTGGLNIKPASAMGLMKKDMGGAASALSLAAMIMMANLPVRLRLLIPAADNNISASAFRPGDILRARNGTTVEIANTDAEGRLVLADALALADEEKPDHLLTFATLTGAARVALGADLPPFYTDDEALARDLHETAMAVADPLWRMPFWQPYDQLLKSRVADVNHIYNGPFAGSITAALFLKRFVKNTPRFLHMDIYAWTPRAVPARPAGGEPQGARAAFQMLSEIYQP</sequence>
<dbReference type="InterPro" id="IPR011356">
    <property type="entry name" value="Leucine_aapep/pepB"/>
</dbReference>
<evidence type="ECO:0000259" key="6">
    <source>
        <dbReference type="PROSITE" id="PS00631"/>
    </source>
</evidence>
<dbReference type="CDD" id="cd00433">
    <property type="entry name" value="Peptidase_M17"/>
    <property type="match status" value="1"/>
</dbReference>
<feature type="domain" description="Cytosol aminopeptidase" evidence="6">
    <location>
        <begin position="322"/>
        <end position="329"/>
    </location>
</feature>
<evidence type="ECO:0000313" key="8">
    <source>
        <dbReference type="Proteomes" id="UP000266273"/>
    </source>
</evidence>
<dbReference type="OrthoDB" id="9809354at2"/>
<gene>
    <name evidence="7" type="ORF">BXY53_1379</name>
</gene>
<protein>
    <submittedName>
        <fullName evidence="7">Leucyl aminopeptidase</fullName>
    </submittedName>
</protein>
<evidence type="ECO:0000256" key="3">
    <source>
        <dbReference type="ARBA" id="ARBA00022670"/>
    </source>
</evidence>
<dbReference type="InterPro" id="IPR000819">
    <property type="entry name" value="Peptidase_M17_C"/>
</dbReference>
<dbReference type="PRINTS" id="PR00481">
    <property type="entry name" value="LAMNOPPTDASE"/>
</dbReference>
<proteinExistence type="inferred from homology"/>
<dbReference type="EMBL" id="QXDF01000001">
    <property type="protein sequence ID" value="RIA56276.1"/>
    <property type="molecule type" value="Genomic_DNA"/>
</dbReference>
<dbReference type="InterPro" id="IPR048816">
    <property type="entry name" value="Peptidase_M17_N_1"/>
</dbReference>
<comment type="similarity">
    <text evidence="1">Belongs to the peptidase M17 family.</text>
</comment>
<dbReference type="GO" id="GO:0070006">
    <property type="term" value="F:metalloaminopeptidase activity"/>
    <property type="evidence" value="ECO:0007669"/>
    <property type="project" value="InterPro"/>
</dbReference>
<evidence type="ECO:0000256" key="4">
    <source>
        <dbReference type="ARBA" id="ARBA00022801"/>
    </source>
</evidence>
<dbReference type="PROSITE" id="PS00631">
    <property type="entry name" value="CYTOSOL_AP"/>
    <property type="match status" value="1"/>
</dbReference>
<name>A0A397Q4L7_9HYPH</name>
<keyword evidence="4" id="KW-0378">Hydrolase</keyword>
<dbReference type="Proteomes" id="UP000266273">
    <property type="component" value="Unassembled WGS sequence"/>
</dbReference>
<dbReference type="Gene3D" id="3.40.220.10">
    <property type="entry name" value="Leucine Aminopeptidase, subunit E, domain 1"/>
    <property type="match status" value="1"/>
</dbReference>
<evidence type="ECO:0000256" key="2">
    <source>
        <dbReference type="ARBA" id="ARBA00022438"/>
    </source>
</evidence>
<dbReference type="PANTHER" id="PTHR11963:SF20">
    <property type="entry name" value="PEPTIDASE B"/>
    <property type="match status" value="1"/>
</dbReference>
<dbReference type="Pfam" id="PF21337">
    <property type="entry name" value="Peptidase_M17_N_1"/>
    <property type="match status" value="1"/>
</dbReference>
<keyword evidence="8" id="KW-1185">Reference proteome</keyword>
<dbReference type="PANTHER" id="PTHR11963">
    <property type="entry name" value="LEUCINE AMINOPEPTIDASE-RELATED"/>
    <property type="match status" value="1"/>
</dbReference>
<dbReference type="GO" id="GO:0005737">
    <property type="term" value="C:cytoplasm"/>
    <property type="evidence" value="ECO:0007669"/>
    <property type="project" value="InterPro"/>
</dbReference>
<dbReference type="AlphaFoldDB" id="A0A397Q4L7"/>
<keyword evidence="3" id="KW-0645">Protease</keyword>
<dbReference type="Gene3D" id="3.40.630.10">
    <property type="entry name" value="Zn peptidases"/>
    <property type="match status" value="1"/>
</dbReference>
<evidence type="ECO:0000256" key="5">
    <source>
        <dbReference type="ARBA" id="ARBA00023211"/>
    </source>
</evidence>
<reference evidence="7 8" key="1">
    <citation type="submission" date="2018-08" db="EMBL/GenBank/DDBJ databases">
        <title>Genomic Encyclopedia of Archaeal and Bacterial Type Strains, Phase II (KMG-II): from individual species to whole genera.</title>
        <authorList>
            <person name="Goeker M."/>
        </authorList>
    </citation>
    <scope>NUCLEOTIDE SEQUENCE [LARGE SCALE GENOMIC DNA]</scope>
    <source>
        <strain evidence="7 8">DSM 5002</strain>
    </source>
</reference>
<evidence type="ECO:0000313" key="7">
    <source>
        <dbReference type="EMBL" id="RIA56276.1"/>
    </source>
</evidence>
<organism evidence="7 8">
    <name type="scientific">Dichotomicrobium thermohalophilum</name>
    <dbReference type="NCBI Taxonomy" id="933063"/>
    <lineage>
        <taxon>Bacteria</taxon>
        <taxon>Pseudomonadati</taxon>
        <taxon>Pseudomonadota</taxon>
        <taxon>Alphaproteobacteria</taxon>
        <taxon>Hyphomicrobiales</taxon>
        <taxon>Hyphomicrobiaceae</taxon>
        <taxon>Dichotomicrobium</taxon>
    </lineage>
</organism>
<dbReference type="GO" id="GO:0030145">
    <property type="term" value="F:manganese ion binding"/>
    <property type="evidence" value="ECO:0007669"/>
    <property type="project" value="InterPro"/>
</dbReference>
<dbReference type="RefSeq" id="WP_119061087.1">
    <property type="nucleotide sequence ID" value="NZ_QXDF01000001.1"/>
</dbReference>
<dbReference type="InterPro" id="IPR043472">
    <property type="entry name" value="Macro_dom-like"/>
</dbReference>
<keyword evidence="2 7" id="KW-0031">Aminopeptidase</keyword>
<dbReference type="SUPFAM" id="SSF53187">
    <property type="entry name" value="Zn-dependent exopeptidases"/>
    <property type="match status" value="1"/>
</dbReference>
<accession>A0A397Q4L7</accession>
<keyword evidence="5" id="KW-0464">Manganese</keyword>
<evidence type="ECO:0000256" key="1">
    <source>
        <dbReference type="ARBA" id="ARBA00009528"/>
    </source>
</evidence>
<dbReference type="GO" id="GO:0006508">
    <property type="term" value="P:proteolysis"/>
    <property type="evidence" value="ECO:0007669"/>
    <property type="project" value="UniProtKB-KW"/>
</dbReference>
<comment type="caution">
    <text evidence="7">The sequence shown here is derived from an EMBL/GenBank/DDBJ whole genome shotgun (WGS) entry which is preliminary data.</text>
</comment>
<dbReference type="Pfam" id="PF00883">
    <property type="entry name" value="Peptidase_M17"/>
    <property type="match status" value="1"/>
</dbReference>